<keyword evidence="2" id="KW-0067">ATP-binding</keyword>
<comment type="caution">
    <text evidence="2">The sequence shown here is derived from an EMBL/GenBank/DDBJ whole genome shotgun (WGS) entry which is preliminary data.</text>
</comment>
<keyword evidence="3" id="KW-1185">Reference proteome</keyword>
<gene>
    <name evidence="2" type="ORF">EDC44_10627</name>
</gene>
<dbReference type="AlphaFoldDB" id="A0A4R2TFJ1"/>
<keyword evidence="2" id="KW-0547">Nucleotide-binding</keyword>
<dbReference type="EMBL" id="SLYB01000006">
    <property type="protein sequence ID" value="TCP95968.1"/>
    <property type="molecule type" value="Genomic_DNA"/>
</dbReference>
<evidence type="ECO:0000313" key="3">
    <source>
        <dbReference type="Proteomes" id="UP000295763"/>
    </source>
</evidence>
<dbReference type="Proteomes" id="UP000295763">
    <property type="component" value="Unassembled WGS sequence"/>
</dbReference>
<name>A0A4R2TFJ1_9PAST</name>
<evidence type="ECO:0000313" key="2">
    <source>
        <dbReference type="EMBL" id="TCP95968.1"/>
    </source>
</evidence>
<dbReference type="OrthoDB" id="9815944at2"/>
<proteinExistence type="predicted"/>
<dbReference type="PANTHER" id="PTHR43581:SF2">
    <property type="entry name" value="EXCINUCLEASE ATPASE SUBUNIT"/>
    <property type="match status" value="1"/>
</dbReference>
<dbReference type="SUPFAM" id="SSF52540">
    <property type="entry name" value="P-loop containing nucleoside triphosphate hydrolases"/>
    <property type="match status" value="1"/>
</dbReference>
<protein>
    <submittedName>
        <fullName evidence="2">Putative ATP-binding protein involved in virulence</fullName>
    </submittedName>
</protein>
<dbReference type="RefSeq" id="WP_131975668.1">
    <property type="nucleotide sequence ID" value="NZ_SLYB01000006.1"/>
</dbReference>
<dbReference type="InterPro" id="IPR003959">
    <property type="entry name" value="ATPase_AAA_core"/>
</dbReference>
<dbReference type="GO" id="GO:0016887">
    <property type="term" value="F:ATP hydrolysis activity"/>
    <property type="evidence" value="ECO:0007669"/>
    <property type="project" value="InterPro"/>
</dbReference>
<dbReference type="InterPro" id="IPR027417">
    <property type="entry name" value="P-loop_NTPase"/>
</dbReference>
<organism evidence="2 3">
    <name type="scientific">Cricetibacter osteomyelitidis</name>
    <dbReference type="NCBI Taxonomy" id="1521931"/>
    <lineage>
        <taxon>Bacteria</taxon>
        <taxon>Pseudomonadati</taxon>
        <taxon>Pseudomonadota</taxon>
        <taxon>Gammaproteobacteria</taxon>
        <taxon>Pasteurellales</taxon>
        <taxon>Pasteurellaceae</taxon>
        <taxon>Cricetibacter</taxon>
    </lineage>
</organism>
<evidence type="ECO:0000259" key="1">
    <source>
        <dbReference type="Pfam" id="PF13304"/>
    </source>
</evidence>
<dbReference type="GO" id="GO:0005524">
    <property type="term" value="F:ATP binding"/>
    <property type="evidence" value="ECO:0007669"/>
    <property type="project" value="UniProtKB-KW"/>
</dbReference>
<feature type="domain" description="ATPase AAA-type core" evidence="1">
    <location>
        <begin position="212"/>
        <end position="296"/>
    </location>
</feature>
<dbReference type="InterPro" id="IPR051396">
    <property type="entry name" value="Bact_Antivir_Def_Nuclease"/>
</dbReference>
<dbReference type="InterPro" id="IPR022602">
    <property type="entry name" value="DUF2813"/>
</dbReference>
<dbReference type="Pfam" id="PF13304">
    <property type="entry name" value="AAA_21"/>
    <property type="match status" value="1"/>
</dbReference>
<reference evidence="2 3" key="1">
    <citation type="submission" date="2019-03" db="EMBL/GenBank/DDBJ databases">
        <title>Genomic Encyclopedia of Type Strains, Phase IV (KMG-IV): sequencing the most valuable type-strain genomes for metagenomic binning, comparative biology and taxonomic classification.</title>
        <authorList>
            <person name="Goeker M."/>
        </authorList>
    </citation>
    <scope>NUCLEOTIDE SEQUENCE [LARGE SCALE GENOMIC DNA]</scope>
    <source>
        <strain evidence="2 3">DSM 28404</strain>
    </source>
</reference>
<sequence>MLPFKKIEFLGVKGINKLSLTFDEAKMNVFIGNNGVGKTKALECLFQELLFSSHKYNHDEIIFEKQLSFEESLVDSKPHIENKAAIWVNQIKKIHELPVVFISALNRGKISSGNLDSVKPLGEFEERKTEYFSKVFSSLTGNSDNISIEEWFVQRILSGNILASEEDNRFIEITSVLNILHQIDERIDNSPLTSETKPIILHGGKSVSLNIGGERRRLNELSSGFASLLKIVQTIISGYSYFTNSTKIEEVEGIVLIDEIESHLHISWQSKILPLLSKVFPNTTFIIATHSSLVLSQMVVGKAYRLVRENDCVTNKEIKNPADSSLIDLLFEAFNTDVNALKINDAQPSDQTAKKSQILELLRSKG</sequence>
<dbReference type="PANTHER" id="PTHR43581">
    <property type="entry name" value="ATP/GTP PHOSPHATASE"/>
    <property type="match status" value="1"/>
</dbReference>
<dbReference type="Pfam" id="PF11398">
    <property type="entry name" value="DUF2813"/>
    <property type="match status" value="1"/>
</dbReference>
<accession>A0A4R2TFJ1</accession>
<dbReference type="Gene3D" id="3.40.50.300">
    <property type="entry name" value="P-loop containing nucleotide triphosphate hydrolases"/>
    <property type="match status" value="1"/>
</dbReference>